<comment type="caution">
    <text evidence="1">The sequence shown here is derived from an EMBL/GenBank/DDBJ whole genome shotgun (WGS) entry which is preliminary data.</text>
</comment>
<reference evidence="1 2" key="1">
    <citation type="submission" date="2020-02" db="EMBL/GenBank/DDBJ databases">
        <title>Whole-genome analyses of novel actinobacteria.</title>
        <authorList>
            <person name="Sahin N."/>
        </authorList>
    </citation>
    <scope>NUCLEOTIDE SEQUENCE [LARGE SCALE GENOMIC DNA]</scope>
    <source>
        <strain evidence="1 2">A7024</strain>
    </source>
</reference>
<organism evidence="1 2">
    <name type="scientific">Streptomyces coryli</name>
    <dbReference type="NCBI Taxonomy" id="1128680"/>
    <lineage>
        <taxon>Bacteria</taxon>
        <taxon>Bacillati</taxon>
        <taxon>Actinomycetota</taxon>
        <taxon>Actinomycetes</taxon>
        <taxon>Kitasatosporales</taxon>
        <taxon>Streptomycetaceae</taxon>
        <taxon>Streptomyces</taxon>
    </lineage>
</organism>
<name>A0A6G4UBS5_9ACTN</name>
<proteinExistence type="predicted"/>
<evidence type="ECO:0000313" key="2">
    <source>
        <dbReference type="Proteomes" id="UP000481583"/>
    </source>
</evidence>
<dbReference type="AlphaFoldDB" id="A0A6G4UBS5"/>
<gene>
    <name evidence="1" type="ORF">G5C51_36940</name>
</gene>
<evidence type="ECO:0000313" key="1">
    <source>
        <dbReference type="EMBL" id="NGN69462.1"/>
    </source>
</evidence>
<dbReference type="Proteomes" id="UP000481583">
    <property type="component" value="Unassembled WGS sequence"/>
</dbReference>
<dbReference type="EMBL" id="JAAKZV010000299">
    <property type="protein sequence ID" value="NGN69462.1"/>
    <property type="molecule type" value="Genomic_DNA"/>
</dbReference>
<keyword evidence="2" id="KW-1185">Reference proteome</keyword>
<accession>A0A6G4UBS5</accession>
<protein>
    <submittedName>
        <fullName evidence="1">Uncharacterized protein</fullName>
    </submittedName>
</protein>
<sequence length="118" mass="13298">MTPGRGDRAAPPAPEGQWEIRFADAASAKGWESLTQQARENTYRAWTALRSDPVPTAETARHHRLKGSLAHGTYRGQTCQQWQIEVTGSGRIWYLVDTERETCWITYAGMGHPRATDR</sequence>